<dbReference type="PRINTS" id="PR00371">
    <property type="entry name" value="FPNCR"/>
</dbReference>
<dbReference type="SUPFAM" id="SSF52343">
    <property type="entry name" value="Ferredoxin reductase-like, C-terminal NADP-linked domain"/>
    <property type="match status" value="1"/>
</dbReference>
<dbReference type="InterPro" id="IPR001433">
    <property type="entry name" value="OxRdtase_FAD/NAD-bd"/>
</dbReference>
<dbReference type="InterPro" id="IPR001709">
    <property type="entry name" value="Flavoprot_Pyr_Nucl_cyt_Rdtase"/>
</dbReference>
<evidence type="ECO:0000256" key="5">
    <source>
        <dbReference type="ARBA" id="ARBA00023002"/>
    </source>
</evidence>
<dbReference type="KEGG" id="seds:AAY24_02965"/>
<keyword evidence="5" id="KW-0560">Oxidoreductase</keyword>
<dbReference type="OrthoDB" id="581532at2"/>
<feature type="domain" description="FAD-binding FR-type" evidence="6">
    <location>
        <begin position="7"/>
        <end position="130"/>
    </location>
</feature>
<proteinExistence type="predicted"/>
<gene>
    <name evidence="7" type="ORF">AAY24_02965</name>
</gene>
<keyword evidence="8" id="KW-1185">Reference proteome</keyword>
<dbReference type="PANTHER" id="PTHR43314">
    <property type="match status" value="1"/>
</dbReference>
<evidence type="ECO:0000313" key="7">
    <source>
        <dbReference type="EMBL" id="AKH19480.1"/>
    </source>
</evidence>
<dbReference type="AlphaFoldDB" id="A0A0F7JXE4"/>
<dbReference type="Proteomes" id="UP000034410">
    <property type="component" value="Chromosome"/>
</dbReference>
<protein>
    <submittedName>
        <fullName evidence="7">Oxidoreductase</fullName>
    </submittedName>
</protein>
<dbReference type="Gene3D" id="2.40.30.10">
    <property type="entry name" value="Translation factors"/>
    <property type="match status" value="1"/>
</dbReference>
<dbReference type="Pfam" id="PF00175">
    <property type="entry name" value="NAD_binding_1"/>
    <property type="match status" value="1"/>
</dbReference>
<evidence type="ECO:0000256" key="2">
    <source>
        <dbReference type="ARBA" id="ARBA00022630"/>
    </source>
</evidence>
<dbReference type="GO" id="GO:0016491">
    <property type="term" value="F:oxidoreductase activity"/>
    <property type="evidence" value="ECO:0007669"/>
    <property type="project" value="UniProtKB-KW"/>
</dbReference>
<evidence type="ECO:0000313" key="8">
    <source>
        <dbReference type="Proteomes" id="UP000034410"/>
    </source>
</evidence>
<keyword evidence="2" id="KW-0285">Flavoprotein</keyword>
<evidence type="ECO:0000256" key="3">
    <source>
        <dbReference type="ARBA" id="ARBA00022827"/>
    </source>
</evidence>
<dbReference type="SUPFAM" id="SSF63380">
    <property type="entry name" value="Riboflavin synthase domain-like"/>
    <property type="match status" value="1"/>
</dbReference>
<dbReference type="PROSITE" id="PS51384">
    <property type="entry name" value="FAD_FR"/>
    <property type="match status" value="1"/>
</dbReference>
<dbReference type="InterPro" id="IPR017938">
    <property type="entry name" value="Riboflavin_synthase-like_b-brl"/>
</dbReference>
<sequence>MGVTELGATAVAEVVENRRITPEKTDEVRHIVLRVDEPSFRYREGQSIGVVVPGPHAFGNKYHMRRYSIANDRSHSDEAGVEFSILVRRCFYIDPLNGERYPGIASNYLCDAPVGKSISVTGPYKSPFIIPTNNQSNLVMIGVGTGIAPFRAFIQHLYGEQGGWSGQVRLFYGARTGMDMLYMNDHNSDLKEYFQEETFMAYNALANRPLMSATEALQQSLDSHVEEALSLISQPQTYVCVAGLSKVEQAMDRVLAEAMGSDQEWAALKGQLVSQGRWSQLLYS</sequence>
<accession>A0A0F7JXE4</accession>
<dbReference type="RefSeq" id="WP_046858418.1">
    <property type="nucleotide sequence ID" value="NZ_CP011412.1"/>
</dbReference>
<name>A0A0F7JXE4_9GAMM</name>
<dbReference type="Gene3D" id="3.40.50.80">
    <property type="entry name" value="Nucleotide-binding domain of ferredoxin-NADP reductase (FNR) module"/>
    <property type="match status" value="1"/>
</dbReference>
<comment type="cofactor">
    <cofactor evidence="1">
        <name>FAD</name>
        <dbReference type="ChEBI" id="CHEBI:57692"/>
    </cofactor>
</comment>
<dbReference type="EMBL" id="CP011412">
    <property type="protein sequence ID" value="AKH19480.1"/>
    <property type="molecule type" value="Genomic_DNA"/>
</dbReference>
<evidence type="ECO:0000259" key="6">
    <source>
        <dbReference type="PROSITE" id="PS51384"/>
    </source>
</evidence>
<evidence type="ECO:0000256" key="4">
    <source>
        <dbReference type="ARBA" id="ARBA00022857"/>
    </source>
</evidence>
<dbReference type="InterPro" id="IPR017927">
    <property type="entry name" value="FAD-bd_FR_type"/>
</dbReference>
<reference evidence="7 8" key="1">
    <citation type="journal article" date="2015" name="Genome Announc.">
        <title>Complete Genome Sequence of Sedimenticola thiotaurini Strain SIP-G1, a Polyphosphate- and Polyhydroxyalkanoate-Accumulating Sulfur-Oxidizing Gammaproteobacterium Isolated from Salt Marsh Sediments.</title>
        <authorList>
            <person name="Flood B.E."/>
            <person name="Jones D.S."/>
            <person name="Bailey J.V."/>
        </authorList>
    </citation>
    <scope>NUCLEOTIDE SEQUENCE [LARGE SCALE GENOMIC DNA]</scope>
    <source>
        <strain evidence="7 8">SIP-G1</strain>
    </source>
</reference>
<keyword evidence="3" id="KW-0274">FAD</keyword>
<evidence type="ECO:0000256" key="1">
    <source>
        <dbReference type="ARBA" id="ARBA00001974"/>
    </source>
</evidence>
<organism evidence="7 8">
    <name type="scientific">Sedimenticola thiotaurini</name>
    <dbReference type="NCBI Taxonomy" id="1543721"/>
    <lineage>
        <taxon>Bacteria</taxon>
        <taxon>Pseudomonadati</taxon>
        <taxon>Pseudomonadota</taxon>
        <taxon>Gammaproteobacteria</taxon>
        <taxon>Chromatiales</taxon>
        <taxon>Sedimenticolaceae</taxon>
        <taxon>Sedimenticola</taxon>
    </lineage>
</organism>
<keyword evidence="4" id="KW-0521">NADP</keyword>
<dbReference type="InterPro" id="IPR015701">
    <property type="entry name" value="FNR"/>
</dbReference>
<dbReference type="InterPro" id="IPR039261">
    <property type="entry name" value="FNR_nucleotide-bd"/>
</dbReference>